<proteinExistence type="predicted"/>
<organism evidence="2 3">
    <name type="scientific">Rhodovulum viride</name>
    <dbReference type="NCBI Taxonomy" id="1231134"/>
    <lineage>
        <taxon>Bacteria</taxon>
        <taxon>Pseudomonadati</taxon>
        <taxon>Pseudomonadota</taxon>
        <taxon>Alphaproteobacteria</taxon>
        <taxon>Rhodobacterales</taxon>
        <taxon>Paracoccaceae</taxon>
        <taxon>Rhodovulum</taxon>
    </lineage>
</organism>
<dbReference type="InterPro" id="IPR005021">
    <property type="entry name" value="Terminase_largesu-like"/>
</dbReference>
<evidence type="ECO:0000313" key="2">
    <source>
        <dbReference type="EMBL" id="RAP38946.1"/>
    </source>
</evidence>
<accession>A0ABX9DA80</accession>
<dbReference type="Pfam" id="PF20441">
    <property type="entry name" value="TerL_nuclease"/>
    <property type="match status" value="1"/>
</dbReference>
<gene>
    <name evidence="2" type="ORF">BYZ73_21645</name>
</gene>
<protein>
    <submittedName>
        <fullName evidence="2">Terminase</fullName>
    </submittedName>
</protein>
<feature type="non-terminal residue" evidence="2">
    <location>
        <position position="1"/>
    </location>
</feature>
<dbReference type="EMBL" id="MUAV01000171">
    <property type="protein sequence ID" value="RAP38946.1"/>
    <property type="molecule type" value="Genomic_DNA"/>
</dbReference>
<dbReference type="PANTHER" id="PTHR41287:SF1">
    <property type="entry name" value="PROTEIN YMFN"/>
    <property type="match status" value="1"/>
</dbReference>
<keyword evidence="3" id="KW-1185">Reference proteome</keyword>
<evidence type="ECO:0000259" key="1">
    <source>
        <dbReference type="Pfam" id="PF20441"/>
    </source>
</evidence>
<comment type="caution">
    <text evidence="2">The sequence shown here is derived from an EMBL/GenBank/DDBJ whole genome shotgun (WGS) entry which is preliminary data.</text>
</comment>
<dbReference type="InterPro" id="IPR046462">
    <property type="entry name" value="TerL_nuclease"/>
</dbReference>
<sequence>AIPKDGQVYLISYSFLPSGPKGFIARAQSEKREYVAWRDQGWLEVHGGGVIDEDRVIERLEWIRGRFDLRELSYDRWGMRYVAQELVKRRFPLVEHGQGYASMSSPMKRFERAVAQGRIRHGGNPVLAWAVGNVHRDEDAAENIKPNKARSKGRIDPAVAAIMALGRAEAEAGKRKAR</sequence>
<feature type="non-terminal residue" evidence="2">
    <location>
        <position position="178"/>
    </location>
</feature>
<dbReference type="Proteomes" id="UP000248659">
    <property type="component" value="Unassembled WGS sequence"/>
</dbReference>
<reference evidence="2 3" key="1">
    <citation type="submission" date="2017-01" db="EMBL/GenBank/DDBJ databases">
        <title>Genome sequence of Rhodovulum viride JA756.</title>
        <authorList>
            <person name="Lakshmi K.V."/>
            <person name="Tushar L.D."/>
            <person name="Sasikala C."/>
            <person name="Venkataramana C."/>
        </authorList>
    </citation>
    <scope>NUCLEOTIDE SEQUENCE [LARGE SCALE GENOMIC DNA]</scope>
    <source>
        <strain evidence="2 3">JA756</strain>
    </source>
</reference>
<dbReference type="PANTHER" id="PTHR41287">
    <property type="match status" value="1"/>
</dbReference>
<evidence type="ECO:0000313" key="3">
    <source>
        <dbReference type="Proteomes" id="UP000248659"/>
    </source>
</evidence>
<feature type="domain" description="Terminase large subunit-like endonuclease" evidence="1">
    <location>
        <begin position="2"/>
        <end position="170"/>
    </location>
</feature>
<dbReference type="RefSeq" id="WP_220086893.1">
    <property type="nucleotide sequence ID" value="NZ_MUAV01000171.1"/>
</dbReference>
<name>A0ABX9DA80_9RHOB</name>